<dbReference type="PRINTS" id="PR00190">
    <property type="entry name" value="ACTIN"/>
</dbReference>
<dbReference type="SMART" id="SM00268">
    <property type="entry name" value="ACTIN"/>
    <property type="match status" value="1"/>
</dbReference>
<keyword evidence="2" id="KW-0963">Cytoplasm</keyword>
<proteinExistence type="inferred from homology"/>
<dbReference type="AlphaFoldDB" id="X6LZP1"/>
<dbReference type="PANTHER" id="PTHR11937">
    <property type="entry name" value="ACTIN"/>
    <property type="match status" value="1"/>
</dbReference>
<dbReference type="Gene3D" id="3.90.640.10">
    <property type="entry name" value="Actin, Chain A, domain 4"/>
    <property type="match status" value="1"/>
</dbReference>
<evidence type="ECO:0000313" key="8">
    <source>
        <dbReference type="EMBL" id="ETO06816.1"/>
    </source>
</evidence>
<gene>
    <name evidence="8" type="ORF">RFI_30576</name>
</gene>
<evidence type="ECO:0000256" key="1">
    <source>
        <dbReference type="ARBA" id="ARBA00004245"/>
    </source>
</evidence>
<keyword evidence="3" id="KW-0547">Nucleotide-binding</keyword>
<dbReference type="EMBL" id="ASPP01026772">
    <property type="protein sequence ID" value="ETO06816.1"/>
    <property type="molecule type" value="Genomic_DNA"/>
</dbReference>
<dbReference type="FunFam" id="3.90.640.10:FF:000047">
    <property type="entry name" value="Actin, alpha skeletal muscle"/>
    <property type="match status" value="1"/>
</dbReference>
<organism evidence="8 9">
    <name type="scientific">Reticulomyxa filosa</name>
    <dbReference type="NCBI Taxonomy" id="46433"/>
    <lineage>
        <taxon>Eukaryota</taxon>
        <taxon>Sar</taxon>
        <taxon>Rhizaria</taxon>
        <taxon>Retaria</taxon>
        <taxon>Foraminifera</taxon>
        <taxon>Monothalamids</taxon>
        <taxon>Reticulomyxidae</taxon>
        <taxon>Reticulomyxa</taxon>
    </lineage>
</organism>
<reference evidence="8 9" key="1">
    <citation type="journal article" date="2013" name="Curr. Biol.">
        <title>The Genome of the Foraminiferan Reticulomyxa filosa.</title>
        <authorList>
            <person name="Glockner G."/>
            <person name="Hulsmann N."/>
            <person name="Schleicher M."/>
            <person name="Noegel A.A."/>
            <person name="Eichinger L."/>
            <person name="Gallinger C."/>
            <person name="Pawlowski J."/>
            <person name="Sierra R."/>
            <person name="Euteneuer U."/>
            <person name="Pillet L."/>
            <person name="Moustafa A."/>
            <person name="Platzer M."/>
            <person name="Groth M."/>
            <person name="Szafranski K."/>
            <person name="Schliwa M."/>
        </authorList>
    </citation>
    <scope>NUCLEOTIDE SEQUENCE [LARGE SCALE GENOMIC DNA]</scope>
</reference>
<keyword evidence="9" id="KW-1185">Reference proteome</keyword>
<evidence type="ECO:0000256" key="5">
    <source>
        <dbReference type="ARBA" id="ARBA00023212"/>
    </source>
</evidence>
<keyword evidence="4" id="KW-0067">ATP-binding</keyword>
<dbReference type="Proteomes" id="UP000023152">
    <property type="component" value="Unassembled WGS sequence"/>
</dbReference>
<comment type="caution">
    <text evidence="8">The sequence shown here is derived from an EMBL/GenBank/DDBJ whole genome shotgun (WGS) entry which is preliminary data.</text>
</comment>
<dbReference type="Pfam" id="PF00022">
    <property type="entry name" value="Actin"/>
    <property type="match status" value="1"/>
</dbReference>
<evidence type="ECO:0000256" key="4">
    <source>
        <dbReference type="ARBA" id="ARBA00022840"/>
    </source>
</evidence>
<protein>
    <submittedName>
        <fullName evidence="8">Actin</fullName>
    </submittedName>
</protein>
<sequence length="383" mass="43171">MDEEEYEEYEEHQSVVIDNGSGTIKAGFSGDNAPQVVFPTVIGRPKHEAITSGKGQKDAYVGDYVHNKEELFQLEHPIECGLVTNWDDMEKIWHHTFYNELCIAPEEHCILLAEAPLNPKAHREKLTQIMFETFNAAAIYLRVQTVLSFYSTGRMTGIAFESGDGVSHSVPISEGYALPHAILRSDFAGKALTDYLQKMLTERGYSLTTSAEREAVCNIKEKFAYIAKDYQSELKKVETTSSDIEQKYELPDGQIITIGSERFRCPEALFSPNLIGKKSDGIHTLVYESIMKCGFDLRRDFYRSIVLTGGSTLFPNFDARLTKELTSLVPVTTQIKVITHPQCKYSAWIGGSILSSTSNFQDYWVPKILYDNEGPGIIHRKCF</sequence>
<accession>X6LZP1</accession>
<comment type="catalytic activity">
    <reaction evidence="6">
        <text>ATP + H2O = ADP + phosphate + H(+)</text>
        <dbReference type="Rhea" id="RHEA:13065"/>
        <dbReference type="ChEBI" id="CHEBI:15377"/>
        <dbReference type="ChEBI" id="CHEBI:15378"/>
        <dbReference type="ChEBI" id="CHEBI:30616"/>
        <dbReference type="ChEBI" id="CHEBI:43474"/>
        <dbReference type="ChEBI" id="CHEBI:456216"/>
    </reaction>
</comment>
<evidence type="ECO:0000313" key="9">
    <source>
        <dbReference type="Proteomes" id="UP000023152"/>
    </source>
</evidence>
<name>X6LZP1_RETFI</name>
<evidence type="ECO:0000256" key="6">
    <source>
        <dbReference type="ARBA" id="ARBA00049360"/>
    </source>
</evidence>
<comment type="subcellular location">
    <subcellularLocation>
        <location evidence="1">Cytoplasm</location>
        <location evidence="1">Cytoskeleton</location>
    </subcellularLocation>
</comment>
<dbReference type="InterPro" id="IPR043129">
    <property type="entry name" value="ATPase_NBD"/>
</dbReference>
<dbReference type="GO" id="GO:0005524">
    <property type="term" value="F:ATP binding"/>
    <property type="evidence" value="ECO:0007669"/>
    <property type="project" value="UniProtKB-KW"/>
</dbReference>
<evidence type="ECO:0000256" key="3">
    <source>
        <dbReference type="ARBA" id="ARBA00022741"/>
    </source>
</evidence>
<keyword evidence="5" id="KW-0206">Cytoskeleton</keyword>
<dbReference type="SUPFAM" id="SSF53067">
    <property type="entry name" value="Actin-like ATPase domain"/>
    <property type="match status" value="2"/>
</dbReference>
<dbReference type="InterPro" id="IPR004000">
    <property type="entry name" value="Actin"/>
</dbReference>
<dbReference type="FunFam" id="3.30.420.40:FF:000148">
    <property type="entry name" value="Actin, alpha skeletal muscle"/>
    <property type="match status" value="1"/>
</dbReference>
<dbReference type="Gene3D" id="3.30.420.40">
    <property type="match status" value="2"/>
</dbReference>
<comment type="similarity">
    <text evidence="7">Belongs to the actin family.</text>
</comment>
<evidence type="ECO:0000256" key="2">
    <source>
        <dbReference type="ARBA" id="ARBA00022490"/>
    </source>
</evidence>
<evidence type="ECO:0000256" key="7">
    <source>
        <dbReference type="RuleBase" id="RU000487"/>
    </source>
</evidence>
<dbReference type="GO" id="GO:0005856">
    <property type="term" value="C:cytoskeleton"/>
    <property type="evidence" value="ECO:0007669"/>
    <property type="project" value="UniProtKB-SubCell"/>
</dbReference>